<comment type="catalytic activity">
    <reaction evidence="6">
        <text>a 2'-deoxyadenosine in DNA + S-adenosyl-L-methionine = an N(6)-methyl-2'-deoxyadenosine in DNA + S-adenosyl-L-homocysteine + H(+)</text>
        <dbReference type="Rhea" id="RHEA:15197"/>
        <dbReference type="Rhea" id="RHEA-COMP:12418"/>
        <dbReference type="Rhea" id="RHEA-COMP:12419"/>
        <dbReference type="ChEBI" id="CHEBI:15378"/>
        <dbReference type="ChEBI" id="CHEBI:57856"/>
        <dbReference type="ChEBI" id="CHEBI:59789"/>
        <dbReference type="ChEBI" id="CHEBI:90615"/>
        <dbReference type="ChEBI" id="CHEBI:90616"/>
        <dbReference type="EC" id="2.1.1.72"/>
    </reaction>
</comment>
<proteinExistence type="inferred from homology"/>
<organism evidence="9 10">
    <name type="scientific">Cyanomargarita calcarea GSE-NOS-MK-12-04C</name>
    <dbReference type="NCBI Taxonomy" id="2839659"/>
    <lineage>
        <taxon>Bacteria</taxon>
        <taxon>Bacillati</taxon>
        <taxon>Cyanobacteriota</taxon>
        <taxon>Cyanophyceae</taxon>
        <taxon>Nostocales</taxon>
        <taxon>Cyanomargaritaceae</taxon>
        <taxon>Cyanomargarita</taxon>
    </lineage>
</organism>
<evidence type="ECO:0000256" key="2">
    <source>
        <dbReference type="ARBA" id="ARBA00011900"/>
    </source>
</evidence>
<name>A0A951QPE9_9CYAN</name>
<dbReference type="PANTHER" id="PTHR33841:SF5">
    <property type="entry name" value="DNA METHYLASE (MODIFICATION METHYLASE) (METHYLTRANSFERASE)-RELATED"/>
    <property type="match status" value="1"/>
</dbReference>
<sequence length="519" mass="59010">MNITQLTEETRVKRQTQLDAAKTQIERNKLGQFATPIELAIAIVEYAKNLLPQNQNIRFLDPAFGTGSFYSALLQLFPQSQIGTAVGYEIDSHYGNEAISLWKNTPLQLNINDFTKAIPPENQDKKVNLIICNPPYVRHHHLTRSDKLRLQNQSQNIAGVKLSQLASLYCHFLCIADAWMAEDGIAGWLIPSGFMDVNYGQQIKDYLLNKVRLLRVHRFCPNDIQFDDALVSSAIVWFQKTLPSKNHTVEFSYGGSLARPNERKYISPEILHNTAKWTTIGSTSEAINFNLERYQLKDLFTIKRGLATGANNFFILTKEQALTKFCEAIAHKIPSQFLKPILPSPRYLLLDEINADVLGNPILEQQLFLIDCNLPLSEIENSYPTLWKYLQMGIESGISSRYLCKHRNLWYSQENRSPAPYLCTYMGRTDSSRGKAFRFILNNSNAIAANVYLMLYPKPTLADALTRQPSLKRDLWLNLNHISEEDLISGGRVYGGGLHKLEPKELGNVFIEITSNMSF</sequence>
<dbReference type="GO" id="GO:0006304">
    <property type="term" value="P:DNA modification"/>
    <property type="evidence" value="ECO:0007669"/>
    <property type="project" value="InterPro"/>
</dbReference>
<dbReference type="GO" id="GO:0003676">
    <property type="term" value="F:nucleic acid binding"/>
    <property type="evidence" value="ECO:0007669"/>
    <property type="project" value="InterPro"/>
</dbReference>
<dbReference type="InterPro" id="IPR002052">
    <property type="entry name" value="DNA_methylase_N6_adenine_CS"/>
</dbReference>
<keyword evidence="4" id="KW-0808">Transferase</keyword>
<evidence type="ECO:0000256" key="4">
    <source>
        <dbReference type="ARBA" id="ARBA00022679"/>
    </source>
</evidence>
<gene>
    <name evidence="9" type="ORF">KME60_19635</name>
</gene>
<dbReference type="EC" id="2.1.1.72" evidence="2"/>
<dbReference type="PRINTS" id="PR00507">
    <property type="entry name" value="N12N6MTFRASE"/>
</dbReference>
<dbReference type="Gene3D" id="3.40.50.150">
    <property type="entry name" value="Vaccinia Virus protein VP39"/>
    <property type="match status" value="1"/>
</dbReference>
<accession>A0A951QPE9</accession>
<dbReference type="EMBL" id="JAHHGZ010000022">
    <property type="protein sequence ID" value="MBW4669561.1"/>
    <property type="molecule type" value="Genomic_DNA"/>
</dbReference>
<dbReference type="InterPro" id="IPR029063">
    <property type="entry name" value="SAM-dependent_MTases_sf"/>
</dbReference>
<dbReference type="PANTHER" id="PTHR33841">
    <property type="entry name" value="DNA METHYLTRANSFERASE YEEA-RELATED"/>
    <property type="match status" value="1"/>
</dbReference>
<evidence type="ECO:0000259" key="7">
    <source>
        <dbReference type="Pfam" id="PF07669"/>
    </source>
</evidence>
<evidence type="ECO:0000313" key="10">
    <source>
        <dbReference type="Proteomes" id="UP000729701"/>
    </source>
</evidence>
<evidence type="ECO:0000313" key="9">
    <source>
        <dbReference type="EMBL" id="MBW4669561.1"/>
    </source>
</evidence>
<evidence type="ECO:0000256" key="5">
    <source>
        <dbReference type="ARBA" id="ARBA00022691"/>
    </source>
</evidence>
<evidence type="ECO:0000256" key="1">
    <source>
        <dbReference type="ARBA" id="ARBA00006594"/>
    </source>
</evidence>
<dbReference type="GO" id="GO:0032259">
    <property type="term" value="P:methylation"/>
    <property type="evidence" value="ECO:0007669"/>
    <property type="project" value="UniProtKB-KW"/>
</dbReference>
<protein>
    <recommendedName>
        <fullName evidence="2">site-specific DNA-methyltransferase (adenine-specific)</fullName>
        <ecNumber evidence="2">2.1.1.72</ecNumber>
    </recommendedName>
</protein>
<feature type="domain" description="Type II methyltransferase M.Eco57I C-terminal" evidence="8">
    <location>
        <begin position="288"/>
        <end position="512"/>
    </location>
</feature>
<dbReference type="AlphaFoldDB" id="A0A951QPE9"/>
<keyword evidence="5" id="KW-0949">S-adenosyl-L-methionine</keyword>
<feature type="domain" description="Type II methyltransferase M.TaqI-like" evidence="7">
    <location>
        <begin position="96"/>
        <end position="222"/>
    </location>
</feature>
<dbReference type="GO" id="GO:0009007">
    <property type="term" value="F:site-specific DNA-methyltransferase (adenine-specific) activity"/>
    <property type="evidence" value="ECO:0007669"/>
    <property type="project" value="UniProtKB-EC"/>
</dbReference>
<dbReference type="InterPro" id="IPR054520">
    <property type="entry name" value="M_Eco57I_C"/>
</dbReference>
<dbReference type="InterPro" id="IPR011639">
    <property type="entry name" value="MethylTrfase_TaqI-like_dom"/>
</dbReference>
<reference evidence="9" key="1">
    <citation type="submission" date="2021-05" db="EMBL/GenBank/DDBJ databases">
        <authorList>
            <person name="Pietrasiak N."/>
            <person name="Ward R."/>
            <person name="Stajich J.E."/>
            <person name="Kurbessoian T."/>
        </authorList>
    </citation>
    <scope>NUCLEOTIDE SEQUENCE</scope>
    <source>
        <strain evidence="9">GSE-NOS-MK-12-04C</strain>
    </source>
</reference>
<dbReference type="Pfam" id="PF07669">
    <property type="entry name" value="Eco57I"/>
    <property type="match status" value="1"/>
</dbReference>
<evidence type="ECO:0000256" key="3">
    <source>
        <dbReference type="ARBA" id="ARBA00022603"/>
    </source>
</evidence>
<dbReference type="Pfam" id="PF22837">
    <property type="entry name" value="M_Eco57I_C"/>
    <property type="match status" value="1"/>
</dbReference>
<dbReference type="PROSITE" id="PS00092">
    <property type="entry name" value="N6_MTASE"/>
    <property type="match status" value="1"/>
</dbReference>
<comment type="similarity">
    <text evidence="1">Belongs to the N(4)/N(6)-methyltransferase family.</text>
</comment>
<dbReference type="InterPro" id="IPR050953">
    <property type="entry name" value="N4_N6_ade-DNA_methylase"/>
</dbReference>
<evidence type="ECO:0000256" key="6">
    <source>
        <dbReference type="ARBA" id="ARBA00047942"/>
    </source>
</evidence>
<dbReference type="SUPFAM" id="SSF53335">
    <property type="entry name" value="S-adenosyl-L-methionine-dependent methyltransferases"/>
    <property type="match status" value="1"/>
</dbReference>
<reference evidence="9" key="2">
    <citation type="journal article" date="2022" name="Microbiol. Resour. Announc.">
        <title>Metagenome Sequencing to Explore Phylogenomics of Terrestrial Cyanobacteria.</title>
        <authorList>
            <person name="Ward R.D."/>
            <person name="Stajich J.E."/>
            <person name="Johansen J.R."/>
            <person name="Huntemann M."/>
            <person name="Clum A."/>
            <person name="Foster B."/>
            <person name="Foster B."/>
            <person name="Roux S."/>
            <person name="Palaniappan K."/>
            <person name="Varghese N."/>
            <person name="Mukherjee S."/>
            <person name="Reddy T.B.K."/>
            <person name="Daum C."/>
            <person name="Copeland A."/>
            <person name="Chen I.A."/>
            <person name="Ivanova N.N."/>
            <person name="Kyrpides N.C."/>
            <person name="Shapiro N."/>
            <person name="Eloe-Fadrosh E.A."/>
            <person name="Pietrasiak N."/>
        </authorList>
    </citation>
    <scope>NUCLEOTIDE SEQUENCE</scope>
    <source>
        <strain evidence="9">GSE-NOS-MK-12-04C</strain>
    </source>
</reference>
<dbReference type="Proteomes" id="UP000729701">
    <property type="component" value="Unassembled WGS sequence"/>
</dbReference>
<keyword evidence="3 9" id="KW-0489">Methyltransferase</keyword>
<evidence type="ECO:0000259" key="8">
    <source>
        <dbReference type="Pfam" id="PF22837"/>
    </source>
</evidence>
<comment type="caution">
    <text evidence="9">The sequence shown here is derived from an EMBL/GenBank/DDBJ whole genome shotgun (WGS) entry which is preliminary data.</text>
</comment>